<dbReference type="InterPro" id="IPR000504">
    <property type="entry name" value="RRM_dom"/>
</dbReference>
<dbReference type="PROSITE" id="PS50005">
    <property type="entry name" value="TPR"/>
    <property type="match status" value="2"/>
</dbReference>
<dbReference type="FunFam" id="3.30.70.330:FF:000086">
    <property type="entry name" value="Putative Cytoplasmic polyadenylation element-binding protein 1"/>
    <property type="match status" value="1"/>
</dbReference>
<dbReference type="GO" id="GO:0005634">
    <property type="term" value="C:nucleus"/>
    <property type="evidence" value="ECO:0007669"/>
    <property type="project" value="TreeGrafter"/>
</dbReference>
<accession>A0A4S2KLJ6</accession>
<dbReference type="InterPro" id="IPR034977">
    <property type="entry name" value="CPEB1_RRM1"/>
</dbReference>
<dbReference type="Pfam" id="PF12895">
    <property type="entry name" value="ANAPC3"/>
    <property type="match status" value="1"/>
</dbReference>
<evidence type="ECO:0000256" key="3">
    <source>
        <dbReference type="ARBA" id="ARBA00022845"/>
    </source>
</evidence>
<evidence type="ECO:0000256" key="6">
    <source>
        <dbReference type="PROSITE-ProRule" id="PRU00339"/>
    </source>
</evidence>
<dbReference type="GO" id="GO:2000766">
    <property type="term" value="P:negative regulation of cytoplasmic translation"/>
    <property type="evidence" value="ECO:0007669"/>
    <property type="project" value="TreeGrafter"/>
</dbReference>
<dbReference type="CDD" id="cd12725">
    <property type="entry name" value="RRM2_CPEB1"/>
    <property type="match status" value="1"/>
</dbReference>
<dbReference type="SMART" id="SM00028">
    <property type="entry name" value="TPR"/>
    <property type="match status" value="7"/>
</dbReference>
<comment type="caution">
    <text evidence="9">The sequence shown here is derived from an EMBL/GenBank/DDBJ whole genome shotgun (WGS) entry which is preliminary data.</text>
</comment>
<dbReference type="InterPro" id="IPR019734">
    <property type="entry name" value="TPR_rpt"/>
</dbReference>
<feature type="region of interest" description="Disordered" evidence="7">
    <location>
        <begin position="522"/>
        <end position="544"/>
    </location>
</feature>
<evidence type="ECO:0000256" key="7">
    <source>
        <dbReference type="SAM" id="MobiDB-lite"/>
    </source>
</evidence>
<dbReference type="GO" id="GO:0043022">
    <property type="term" value="F:ribosome binding"/>
    <property type="evidence" value="ECO:0007669"/>
    <property type="project" value="TreeGrafter"/>
</dbReference>
<evidence type="ECO:0000256" key="2">
    <source>
        <dbReference type="ARBA" id="ARBA00022737"/>
    </source>
</evidence>
<dbReference type="GO" id="GO:0005737">
    <property type="term" value="C:cytoplasm"/>
    <property type="evidence" value="ECO:0007669"/>
    <property type="project" value="TreeGrafter"/>
</dbReference>
<reference evidence="9 10" key="1">
    <citation type="journal article" date="2019" name="Philos. Trans. R. Soc. Lond., B, Biol. Sci.">
        <title>Ant behaviour and brain gene expression of defending hosts depend on the ecological success of the intruding social parasite.</title>
        <authorList>
            <person name="Kaur R."/>
            <person name="Stoldt M."/>
            <person name="Jongepier E."/>
            <person name="Feldmeyer B."/>
            <person name="Menzel F."/>
            <person name="Bornberg-Bauer E."/>
            <person name="Foitzik S."/>
        </authorList>
    </citation>
    <scope>NUCLEOTIDE SEQUENCE [LARGE SCALE GENOMIC DNA]</scope>
    <source>
        <tissue evidence="9">Whole body</tissue>
    </source>
</reference>
<dbReference type="GO" id="GO:0045202">
    <property type="term" value="C:synapse"/>
    <property type="evidence" value="ECO:0007669"/>
    <property type="project" value="TreeGrafter"/>
</dbReference>
<evidence type="ECO:0000313" key="9">
    <source>
        <dbReference type="EMBL" id="TGZ50106.1"/>
    </source>
</evidence>
<evidence type="ECO:0000313" key="10">
    <source>
        <dbReference type="Proteomes" id="UP000310200"/>
    </source>
</evidence>
<dbReference type="PANTHER" id="PTHR12566">
    <property type="entry name" value="CYTOPLASMIC POLYADENYLATION ELEMENT BINDING PROTEIN CPEB"/>
    <property type="match status" value="1"/>
</dbReference>
<dbReference type="GO" id="GO:0003730">
    <property type="term" value="F:mRNA 3'-UTR binding"/>
    <property type="evidence" value="ECO:0007669"/>
    <property type="project" value="InterPro"/>
</dbReference>
<dbReference type="InterPro" id="IPR034819">
    <property type="entry name" value="CPEB"/>
</dbReference>
<organism evidence="9 10">
    <name type="scientific">Temnothorax longispinosus</name>
    <dbReference type="NCBI Taxonomy" id="300112"/>
    <lineage>
        <taxon>Eukaryota</taxon>
        <taxon>Metazoa</taxon>
        <taxon>Ecdysozoa</taxon>
        <taxon>Arthropoda</taxon>
        <taxon>Hexapoda</taxon>
        <taxon>Insecta</taxon>
        <taxon>Pterygota</taxon>
        <taxon>Neoptera</taxon>
        <taxon>Endopterygota</taxon>
        <taxon>Hymenoptera</taxon>
        <taxon>Apocrita</taxon>
        <taxon>Aculeata</taxon>
        <taxon>Formicoidea</taxon>
        <taxon>Formicidae</taxon>
        <taxon>Myrmicinae</taxon>
        <taxon>Temnothorax</taxon>
    </lineage>
</organism>
<dbReference type="FunFam" id="3.30.70.330:FF:000054">
    <property type="entry name" value="Cytoplasmic polyadenylation element-binding protein 1"/>
    <property type="match status" value="1"/>
</dbReference>
<dbReference type="SMART" id="SM00360">
    <property type="entry name" value="RRM"/>
    <property type="match status" value="2"/>
</dbReference>
<dbReference type="Pfam" id="PF00515">
    <property type="entry name" value="TPR_1"/>
    <property type="match status" value="1"/>
</dbReference>
<keyword evidence="10" id="KW-1185">Reference proteome</keyword>
<feature type="compositionally biased region" description="Low complexity" evidence="7">
    <location>
        <begin position="529"/>
        <end position="543"/>
    </location>
</feature>
<dbReference type="SUPFAM" id="SSF54928">
    <property type="entry name" value="RNA-binding domain, RBD"/>
    <property type="match status" value="1"/>
</dbReference>
<dbReference type="Pfam" id="PF13181">
    <property type="entry name" value="TPR_8"/>
    <property type="match status" value="1"/>
</dbReference>
<dbReference type="CDD" id="cd12723">
    <property type="entry name" value="RRM1_CPEB1"/>
    <property type="match status" value="1"/>
</dbReference>
<dbReference type="Gene3D" id="1.25.40.10">
    <property type="entry name" value="Tetratricopeptide repeat domain"/>
    <property type="match status" value="1"/>
</dbReference>
<keyword evidence="3" id="KW-0810">Translation regulation</keyword>
<comment type="similarity">
    <text evidence="1">Belongs to the RRM CPEB family.</text>
</comment>
<gene>
    <name evidence="9" type="ORF">DBV15_00850</name>
</gene>
<keyword evidence="2" id="KW-0677">Repeat</keyword>
<feature type="region of interest" description="Disordered" evidence="7">
    <location>
        <begin position="598"/>
        <end position="619"/>
    </location>
</feature>
<evidence type="ECO:0000256" key="4">
    <source>
        <dbReference type="ARBA" id="ARBA00022884"/>
    </source>
</evidence>
<evidence type="ECO:0000256" key="5">
    <source>
        <dbReference type="PROSITE-ProRule" id="PRU00176"/>
    </source>
</evidence>
<evidence type="ECO:0000256" key="1">
    <source>
        <dbReference type="ARBA" id="ARBA00010347"/>
    </source>
</evidence>
<dbReference type="STRING" id="300112.A0A4S2KLJ6"/>
<feature type="compositionally biased region" description="Basic and acidic residues" evidence="7">
    <location>
        <begin position="603"/>
        <end position="619"/>
    </location>
</feature>
<dbReference type="EMBL" id="QBLH01002024">
    <property type="protein sequence ID" value="TGZ50106.1"/>
    <property type="molecule type" value="Genomic_DNA"/>
</dbReference>
<feature type="repeat" description="TPR" evidence="6">
    <location>
        <begin position="447"/>
        <end position="480"/>
    </location>
</feature>
<keyword evidence="6" id="KW-0802">TPR repeat</keyword>
<feature type="domain" description="RRM" evidence="8">
    <location>
        <begin position="713"/>
        <end position="799"/>
    </location>
</feature>
<dbReference type="Proteomes" id="UP000310200">
    <property type="component" value="Unassembled WGS sequence"/>
</dbReference>
<dbReference type="Pfam" id="PF16367">
    <property type="entry name" value="RRM_7"/>
    <property type="match status" value="1"/>
</dbReference>
<dbReference type="PANTHER" id="PTHR12566:SF9">
    <property type="entry name" value="CYTOPLASMIC POLYADENYLATION ELEMENT-BINDING PROTEIN 1"/>
    <property type="match status" value="1"/>
</dbReference>
<dbReference type="InterPro" id="IPR012677">
    <property type="entry name" value="Nucleotide-bd_a/b_plait_sf"/>
</dbReference>
<evidence type="ECO:0000259" key="8">
    <source>
        <dbReference type="PROSITE" id="PS50102"/>
    </source>
</evidence>
<dbReference type="Pfam" id="PF16366">
    <property type="entry name" value="CEBP_ZZ"/>
    <property type="match status" value="1"/>
</dbReference>
<feature type="compositionally biased region" description="Low complexity" evidence="7">
    <location>
        <begin position="667"/>
        <end position="682"/>
    </location>
</feature>
<feature type="region of interest" description="Disordered" evidence="7">
    <location>
        <begin position="659"/>
        <end position="685"/>
    </location>
</feature>
<dbReference type="PROSITE" id="PS50102">
    <property type="entry name" value="RRM"/>
    <property type="match status" value="1"/>
</dbReference>
<dbReference type="SUPFAM" id="SSF48452">
    <property type="entry name" value="TPR-like"/>
    <property type="match status" value="2"/>
</dbReference>
<dbReference type="GO" id="GO:0008135">
    <property type="term" value="F:translation factor activity, RNA binding"/>
    <property type="evidence" value="ECO:0007669"/>
    <property type="project" value="TreeGrafter"/>
</dbReference>
<feature type="repeat" description="TPR" evidence="6">
    <location>
        <begin position="413"/>
        <end position="446"/>
    </location>
</feature>
<dbReference type="AlphaFoldDB" id="A0A4S2KLJ6"/>
<protein>
    <recommendedName>
        <fullName evidence="8">RRM domain-containing protein</fullName>
    </recommendedName>
</protein>
<keyword evidence="4 5" id="KW-0694">RNA-binding</keyword>
<name>A0A4S2KLJ6_9HYME</name>
<dbReference type="InterPro" id="IPR035979">
    <property type="entry name" value="RBD_domain_sf"/>
</dbReference>
<dbReference type="Gene3D" id="3.30.70.330">
    <property type="match status" value="2"/>
</dbReference>
<dbReference type="SUPFAM" id="SSF81901">
    <property type="entry name" value="HCP-like"/>
    <property type="match status" value="1"/>
</dbReference>
<feature type="region of interest" description="Disordered" evidence="7">
    <location>
        <begin position="557"/>
        <end position="586"/>
    </location>
</feature>
<sequence length="950" mass="107984">MSHRDTDNNSMHSLLDEKIIDLENCRKLVKSYIDLHLYSAALFWADKVVSLSNEDPKDVCTLAQCMYLMKQYHRAAHLIKRYGLEKVQSSILYVKGRVYEAMDNRAVATECYKQALQCDVYSYEAFEALVQNQMLSASEERELLESLPFTEQCTKGEAELLRLLYDSKLKKYQEPNTKQSLITCSVMGICVADRLADNLDMEVAKAERLYYNCDYHQCFSLTEKILKKDPYHNSCLPVHIACLVELKKTNALFYLAHRLVDLYPEMALAWFAVGCYYYTIGKSDQARRYLAKATALDRLFGPAWLAYGHSFAVENEHDQAMAAYFKASQLMKGCHLPLLYIGLECGLTNNLKLADKFFQQAQGIAPNDPFVIHEMGVICFYNLDYKNAERLFKEAMKSIQGDLRNVILPSKWEALLNNLGHTCRKMKKYEEALEYHQQALVLDPLNPSTYSSIGFIHALMGNIQEAVDAFHRALGLRRDDTFTATMLGYVMEQLIDEAPPYPDAPTEIPKYKFEESEVRLSEDSEVRLSVENSSNVGSSSTSGQNIDKLRVNLFSGSWGENSGKGEASTPGKLEQPTRDSDISLVSDEVDETDVGFERGVPMHHQDPLHHQDATQSRERSKLLLRKLSQTCERERGKEREQERERLHQLQSINNLLLDLPTPPSPSHLPTFSQDVSSSSQSDKNASTDAHCYPTCTWSGFLPQSTEEPVAYSPKVFLGGVPWDVTEAILISTFKQFGPVRVEWPAKAPSAQPKGYAYIIFESEKQVRAMLSCCTHDITNGRRWYYKIISKRSKPKDVQVIPWILENSNYIKSSSQRLDAHKTVFVGALHGMLTAAGLAKVMDDLFHGVIYAGIDTDKYKYPIGSGRVTFSTKQSYFKAITASFIEIKTDKFTKKACFRYFCRSCWQWQHSVESMSHHTPLTRNSKTNQVIGLNPNFGMNNCPRMSNATMM</sequence>
<proteinExistence type="inferred from homology"/>
<dbReference type="GO" id="GO:0043005">
    <property type="term" value="C:neuron projection"/>
    <property type="evidence" value="ECO:0007669"/>
    <property type="project" value="TreeGrafter"/>
</dbReference>
<dbReference type="InterPro" id="IPR032296">
    <property type="entry name" value="CEBP_ZZ"/>
</dbReference>
<dbReference type="GO" id="GO:0000900">
    <property type="term" value="F:mRNA regulatory element binding translation repressor activity"/>
    <property type="evidence" value="ECO:0007669"/>
    <property type="project" value="TreeGrafter"/>
</dbReference>
<dbReference type="InterPro" id="IPR011990">
    <property type="entry name" value="TPR-like_helical_dom_sf"/>
</dbReference>